<evidence type="ECO:0000313" key="12">
    <source>
        <dbReference type="Proteomes" id="UP000617355"/>
    </source>
</evidence>
<comment type="function">
    <text evidence="9">Part of the tripartite ATP-independent periplasmic (TRAP) transport system.</text>
</comment>
<evidence type="ECO:0000256" key="6">
    <source>
        <dbReference type="ARBA" id="ARBA00022989"/>
    </source>
</evidence>
<dbReference type="EMBL" id="BMGI01000006">
    <property type="protein sequence ID" value="GGD47497.1"/>
    <property type="molecule type" value="Genomic_DNA"/>
</dbReference>
<dbReference type="InterPro" id="IPR007387">
    <property type="entry name" value="TRAP_DctQ"/>
</dbReference>
<evidence type="ECO:0000256" key="7">
    <source>
        <dbReference type="ARBA" id="ARBA00023136"/>
    </source>
</evidence>
<evidence type="ECO:0000256" key="5">
    <source>
        <dbReference type="ARBA" id="ARBA00022692"/>
    </source>
</evidence>
<proteinExistence type="inferred from homology"/>
<feature type="domain" description="Tripartite ATP-independent periplasmic transporters DctQ component" evidence="10">
    <location>
        <begin position="30"/>
        <end position="160"/>
    </location>
</feature>
<dbReference type="Proteomes" id="UP000617355">
    <property type="component" value="Unassembled WGS sequence"/>
</dbReference>
<comment type="subcellular location">
    <subcellularLocation>
        <location evidence="1 9">Cell inner membrane</location>
        <topology evidence="1 9">Multi-pass membrane protein</topology>
    </subcellularLocation>
</comment>
<feature type="transmembrane region" description="Helical" evidence="9">
    <location>
        <begin position="54"/>
        <end position="72"/>
    </location>
</feature>
<evidence type="ECO:0000259" key="10">
    <source>
        <dbReference type="Pfam" id="PF04290"/>
    </source>
</evidence>
<comment type="subunit">
    <text evidence="9">The complex comprises the extracytoplasmic solute receptor protein and the two transmembrane proteins.</text>
</comment>
<keyword evidence="5 9" id="KW-0812">Transmembrane</keyword>
<keyword evidence="3" id="KW-1003">Cell membrane</keyword>
<evidence type="ECO:0000256" key="2">
    <source>
        <dbReference type="ARBA" id="ARBA00022448"/>
    </source>
</evidence>
<organism evidence="11 12">
    <name type="scientific">Sinisalibacter lacisalsi</name>
    <dbReference type="NCBI Taxonomy" id="1526570"/>
    <lineage>
        <taxon>Bacteria</taxon>
        <taxon>Pseudomonadati</taxon>
        <taxon>Pseudomonadota</taxon>
        <taxon>Alphaproteobacteria</taxon>
        <taxon>Rhodobacterales</taxon>
        <taxon>Roseobacteraceae</taxon>
        <taxon>Sinisalibacter</taxon>
    </lineage>
</organism>
<comment type="caution">
    <text evidence="11">The sequence shown here is derived from an EMBL/GenBank/DDBJ whole genome shotgun (WGS) entry which is preliminary data.</text>
</comment>
<feature type="transmembrane region" description="Helical" evidence="9">
    <location>
        <begin position="12"/>
        <end position="34"/>
    </location>
</feature>
<evidence type="ECO:0000256" key="4">
    <source>
        <dbReference type="ARBA" id="ARBA00022519"/>
    </source>
</evidence>
<evidence type="ECO:0000256" key="9">
    <source>
        <dbReference type="RuleBase" id="RU369079"/>
    </source>
</evidence>
<evidence type="ECO:0000256" key="3">
    <source>
        <dbReference type="ARBA" id="ARBA00022475"/>
    </source>
</evidence>
<evidence type="ECO:0000256" key="1">
    <source>
        <dbReference type="ARBA" id="ARBA00004429"/>
    </source>
</evidence>
<dbReference type="PANTHER" id="PTHR35011:SF10">
    <property type="entry name" value="TRAP TRANSPORTER SMALL PERMEASE PROTEIN"/>
    <property type="match status" value="1"/>
</dbReference>
<evidence type="ECO:0000313" key="11">
    <source>
        <dbReference type="EMBL" id="GGD47497.1"/>
    </source>
</evidence>
<keyword evidence="7 9" id="KW-0472">Membrane</keyword>
<dbReference type="Pfam" id="PF04290">
    <property type="entry name" value="DctQ"/>
    <property type="match status" value="1"/>
</dbReference>
<keyword evidence="2 9" id="KW-0813">Transport</keyword>
<keyword evidence="4 9" id="KW-0997">Cell inner membrane</keyword>
<keyword evidence="12" id="KW-1185">Reference proteome</keyword>
<reference evidence="12" key="1">
    <citation type="journal article" date="2019" name="Int. J. Syst. Evol. Microbiol.">
        <title>The Global Catalogue of Microorganisms (GCM) 10K type strain sequencing project: providing services to taxonomists for standard genome sequencing and annotation.</title>
        <authorList>
            <consortium name="The Broad Institute Genomics Platform"/>
            <consortium name="The Broad Institute Genome Sequencing Center for Infectious Disease"/>
            <person name="Wu L."/>
            <person name="Ma J."/>
        </authorList>
    </citation>
    <scope>NUCLEOTIDE SEQUENCE [LARGE SCALE GENOMIC DNA]</scope>
    <source>
        <strain evidence="12">CGMCC 1.12922</strain>
    </source>
</reference>
<name>A0ABQ1QVS1_9RHOB</name>
<feature type="transmembrane region" description="Helical" evidence="9">
    <location>
        <begin position="134"/>
        <end position="154"/>
    </location>
</feature>
<gene>
    <name evidence="11" type="ORF">GCM10011358_34130</name>
</gene>
<comment type="similarity">
    <text evidence="8 9">Belongs to the TRAP transporter small permease family.</text>
</comment>
<accession>A0ABQ1QVS1</accession>
<evidence type="ECO:0000256" key="8">
    <source>
        <dbReference type="ARBA" id="ARBA00038436"/>
    </source>
</evidence>
<feature type="transmembrane region" description="Helical" evidence="9">
    <location>
        <begin position="93"/>
        <end position="114"/>
    </location>
</feature>
<dbReference type="PANTHER" id="PTHR35011">
    <property type="entry name" value="2,3-DIKETO-L-GULONATE TRAP TRANSPORTER SMALL PERMEASE PROTEIN YIAM"/>
    <property type="match status" value="1"/>
</dbReference>
<protein>
    <recommendedName>
        <fullName evidence="9">TRAP transporter small permease protein</fullName>
    </recommendedName>
</protein>
<dbReference type="InterPro" id="IPR055348">
    <property type="entry name" value="DctQ"/>
</dbReference>
<dbReference type="RefSeq" id="WP_229738331.1">
    <property type="nucleotide sequence ID" value="NZ_BMGI01000006.1"/>
</dbReference>
<sequence length="181" mass="20120">MRAARKYFAQGLEVLALAMALLASLAMVGIVAIIVTGVTMRRFFNTPLHITEDVVGLMLSAVLFLGLPLVTFRSQHVRVSIVAEALKARFDTAMRIAAMLVGVLFFGWILLESIPWFEFAWKRGLKTETARLLLYPWMAVLPLSIGLTWVIYLARLLGLLDAERHGKLEELPTIAPAQKDG</sequence>
<keyword evidence="6 9" id="KW-1133">Transmembrane helix</keyword>